<evidence type="ECO:0000313" key="4">
    <source>
        <dbReference type="Proteomes" id="UP001437460"/>
    </source>
</evidence>
<evidence type="ECO:0000313" key="3">
    <source>
        <dbReference type="EMBL" id="MEQ2561658.1"/>
    </source>
</evidence>
<evidence type="ECO:0000256" key="1">
    <source>
        <dbReference type="SAM" id="MobiDB-lite"/>
    </source>
</evidence>
<keyword evidence="2" id="KW-1133">Transmembrane helix</keyword>
<feature type="transmembrane region" description="Helical" evidence="2">
    <location>
        <begin position="138"/>
        <end position="162"/>
    </location>
</feature>
<protein>
    <recommendedName>
        <fullName evidence="5">Zinc ribbon domain-containing protein</fullName>
    </recommendedName>
</protein>
<keyword evidence="2" id="KW-0472">Membrane</keyword>
<keyword evidence="2" id="KW-0812">Transmembrane</keyword>
<feature type="compositionally biased region" description="Polar residues" evidence="1">
    <location>
        <begin position="109"/>
        <end position="118"/>
    </location>
</feature>
<feature type="region of interest" description="Disordered" evidence="1">
    <location>
        <begin position="70"/>
        <end position="124"/>
    </location>
</feature>
<organism evidence="3 4">
    <name type="scientific">Ventrimonas faecis</name>
    <dbReference type="NCBI Taxonomy" id="3133170"/>
    <lineage>
        <taxon>Bacteria</taxon>
        <taxon>Bacillati</taxon>
        <taxon>Bacillota</taxon>
        <taxon>Clostridia</taxon>
        <taxon>Lachnospirales</taxon>
        <taxon>Lachnospiraceae</taxon>
        <taxon>Ventrimonas</taxon>
    </lineage>
</organism>
<proteinExistence type="predicted"/>
<keyword evidence="4" id="KW-1185">Reference proteome</keyword>
<evidence type="ECO:0000256" key="2">
    <source>
        <dbReference type="SAM" id="Phobius"/>
    </source>
</evidence>
<dbReference type="RefSeq" id="WP_349228114.1">
    <property type="nucleotide sequence ID" value="NZ_JBBMFJ010000001.1"/>
</dbReference>
<gene>
    <name evidence="3" type="ORF">WMO41_00440</name>
</gene>
<comment type="caution">
    <text evidence="3">The sequence shown here is derived from an EMBL/GenBank/DDBJ whole genome shotgun (WGS) entry which is preliminary data.</text>
</comment>
<accession>A0ABV1HJ28</accession>
<evidence type="ECO:0008006" key="5">
    <source>
        <dbReference type="Google" id="ProtNLM"/>
    </source>
</evidence>
<reference evidence="3 4" key="1">
    <citation type="submission" date="2024-03" db="EMBL/GenBank/DDBJ databases">
        <title>Human intestinal bacterial collection.</title>
        <authorList>
            <person name="Pauvert C."/>
            <person name="Hitch T.C.A."/>
            <person name="Clavel T."/>
        </authorList>
    </citation>
    <scope>NUCLEOTIDE SEQUENCE [LARGE SCALE GENOMIC DNA]</scope>
    <source>
        <strain evidence="3 4">CLA-AP-H27</strain>
    </source>
</reference>
<sequence length="368" mass="41478">MMQRICPVCDQVMKHAHYCSACHSWVKDPVYMNVTYYLNERHPKNEAHCSYHNGEQEAVKAGIGKQRAMPWKLGNTGKHARKNVTPNQPGRNAAAGPKASDSRNRRAQTDQAQWQTRAGTAGQAKPVVKKANPVKKLIILYIVLMVVMWLFRMVSGVASSFIDITSNVFDSVNGADYRELTDEEAKDYGGPCTDEAHFAVTIEDLQTPMQELIHTYPLPVTGTDTYSHNTVYSDETTWFSSTDTYYIEAEDTYAYVDFDYDTATGQLHQIYLSVPGRGSAADMTKQFLLMLNDADAWDSEQNQRSDAADLDELYDRMMDFSVTQTEGFWRGAGINAEFPSAENENCNVWIYPDRSSDSYSYGENTDSL</sequence>
<dbReference type="Proteomes" id="UP001437460">
    <property type="component" value="Unassembled WGS sequence"/>
</dbReference>
<dbReference type="EMBL" id="JBBMFJ010000001">
    <property type="protein sequence ID" value="MEQ2561658.1"/>
    <property type="molecule type" value="Genomic_DNA"/>
</dbReference>
<name>A0ABV1HJ28_9FIRM</name>